<dbReference type="RefSeq" id="WP_043531251.1">
    <property type="nucleotide sequence ID" value="NZ_BAABKU010000001.1"/>
</dbReference>
<evidence type="ECO:0000256" key="1">
    <source>
        <dbReference type="ARBA" id="ARBA00006068"/>
    </source>
</evidence>
<dbReference type="eggNOG" id="COG1316">
    <property type="taxonomic scope" value="Bacteria"/>
</dbReference>
<reference evidence="3 4" key="1">
    <citation type="submission" date="2014-10" db="EMBL/GenBank/DDBJ databases">
        <title>Draft genome sequence of Actinoplanes utahensis NRRL 12052.</title>
        <authorList>
            <person name="Velasco-Bucheli B."/>
            <person name="del Cerro C."/>
            <person name="Hormigo D."/>
            <person name="Garcia J.L."/>
            <person name="Acebal C."/>
            <person name="Arroyo M."/>
            <person name="de la Mata I."/>
        </authorList>
    </citation>
    <scope>NUCLEOTIDE SEQUENCE [LARGE SCALE GENOMIC DNA]</scope>
    <source>
        <strain evidence="3 4">NRRL 12052</strain>
    </source>
</reference>
<evidence type="ECO:0000313" key="4">
    <source>
        <dbReference type="Proteomes" id="UP000054537"/>
    </source>
</evidence>
<dbReference type="PANTHER" id="PTHR33392">
    <property type="entry name" value="POLYISOPRENYL-TEICHOIC ACID--PEPTIDOGLYCAN TEICHOIC ACID TRANSFERASE TAGU"/>
    <property type="match status" value="1"/>
</dbReference>
<protein>
    <submittedName>
        <fullName evidence="3">Transcriptional regulator</fullName>
    </submittedName>
</protein>
<evidence type="ECO:0000313" key="3">
    <source>
        <dbReference type="EMBL" id="KHD73856.1"/>
    </source>
</evidence>
<dbReference type="PANTHER" id="PTHR33392:SF6">
    <property type="entry name" value="POLYISOPRENYL-TEICHOIC ACID--PEPTIDOGLYCAN TEICHOIC ACID TRANSFERASE TAGU"/>
    <property type="match status" value="1"/>
</dbReference>
<keyword evidence="4" id="KW-1185">Reference proteome</keyword>
<dbReference type="InterPro" id="IPR050922">
    <property type="entry name" value="LytR/CpsA/Psr_CW_biosynth"/>
</dbReference>
<sequence length="377" mass="40789">MAKSVKRRAPLWARLSTIFGTVLIVASVGTVAGAQSLISNYTDAVTDDTIFEADPAHAAAPPEEKSEIKGPLNMLLVGIDPRDTNTAPLSDSVILAHIPADMSTVYLFSLPRDLYVDIPEFSKSGFGGGSGKINSAMSLGSRVGDGKYSTSQGFQLLAKTVTGYTGIKKFDAGAIVNFGGFKKIVEAMDGVTMTIDQDVKSEHLKPDGSGRDRLARCADHSCDHPYIGVQKVYKKGTYHLQAWEALDYVRQRYGLPNGDYDRQRHQQQFVKALAKQAMSKDVITSPSKLMKVMSAAGDSLTFSGGGHTVLEWALALRGLNVDDMTTIKLPGGGRFSSGGKYLGEELVPSTKEFFQAVREDKVAAFLLDHPEYVNLQN</sequence>
<dbReference type="AlphaFoldDB" id="A0A0A6UEG2"/>
<dbReference type="Gene3D" id="3.40.630.190">
    <property type="entry name" value="LCP protein"/>
    <property type="match status" value="1"/>
</dbReference>
<accession>A0A0A6UEG2</accession>
<comment type="caution">
    <text evidence="3">The sequence shown here is derived from an EMBL/GenBank/DDBJ whole genome shotgun (WGS) entry which is preliminary data.</text>
</comment>
<dbReference type="InterPro" id="IPR004474">
    <property type="entry name" value="LytR_CpsA_psr"/>
</dbReference>
<organism evidence="3 4">
    <name type="scientific">Actinoplanes utahensis</name>
    <dbReference type="NCBI Taxonomy" id="1869"/>
    <lineage>
        <taxon>Bacteria</taxon>
        <taxon>Bacillati</taxon>
        <taxon>Actinomycetota</taxon>
        <taxon>Actinomycetes</taxon>
        <taxon>Micromonosporales</taxon>
        <taxon>Micromonosporaceae</taxon>
        <taxon>Actinoplanes</taxon>
    </lineage>
</organism>
<dbReference type="STRING" id="1869.MB27_33050"/>
<evidence type="ECO:0000259" key="2">
    <source>
        <dbReference type="Pfam" id="PF03816"/>
    </source>
</evidence>
<dbReference type="Proteomes" id="UP000054537">
    <property type="component" value="Unassembled WGS sequence"/>
</dbReference>
<name>A0A0A6UEG2_ACTUT</name>
<gene>
    <name evidence="3" type="ORF">MB27_33050</name>
</gene>
<dbReference type="EMBL" id="JRTT01000128">
    <property type="protein sequence ID" value="KHD73856.1"/>
    <property type="molecule type" value="Genomic_DNA"/>
</dbReference>
<dbReference type="Pfam" id="PF03816">
    <property type="entry name" value="LytR_cpsA_psr"/>
    <property type="match status" value="1"/>
</dbReference>
<feature type="domain" description="Cell envelope-related transcriptional attenuator" evidence="2">
    <location>
        <begin position="90"/>
        <end position="277"/>
    </location>
</feature>
<comment type="similarity">
    <text evidence="1">Belongs to the LytR/CpsA/Psr (LCP) family.</text>
</comment>
<proteinExistence type="inferred from homology"/>